<reference evidence="3 4" key="1">
    <citation type="journal article" date="2021" name="BMC Biol.">
        <title>Horizontally acquired antibacterial genes associated with adaptive radiation of ladybird beetles.</title>
        <authorList>
            <person name="Li H.S."/>
            <person name="Tang X.F."/>
            <person name="Huang Y.H."/>
            <person name="Xu Z.Y."/>
            <person name="Chen M.L."/>
            <person name="Du X.Y."/>
            <person name="Qiu B.Y."/>
            <person name="Chen P.T."/>
            <person name="Zhang W."/>
            <person name="Slipinski A."/>
            <person name="Escalona H.E."/>
            <person name="Waterhouse R.M."/>
            <person name="Zwick A."/>
            <person name="Pang H."/>
        </authorList>
    </citation>
    <scope>NUCLEOTIDE SEQUENCE [LARGE SCALE GENOMIC DNA]</scope>
    <source>
        <strain evidence="3">SYSU2018</strain>
    </source>
</reference>
<organism evidence="3 4">
    <name type="scientific">Cryptolaemus montrouzieri</name>
    <dbReference type="NCBI Taxonomy" id="559131"/>
    <lineage>
        <taxon>Eukaryota</taxon>
        <taxon>Metazoa</taxon>
        <taxon>Ecdysozoa</taxon>
        <taxon>Arthropoda</taxon>
        <taxon>Hexapoda</taxon>
        <taxon>Insecta</taxon>
        <taxon>Pterygota</taxon>
        <taxon>Neoptera</taxon>
        <taxon>Endopterygota</taxon>
        <taxon>Coleoptera</taxon>
        <taxon>Polyphaga</taxon>
        <taxon>Cucujiformia</taxon>
        <taxon>Coccinelloidea</taxon>
        <taxon>Coccinellidae</taxon>
        <taxon>Scymninae</taxon>
        <taxon>Scymnini</taxon>
        <taxon>Cryptolaemus</taxon>
    </lineage>
</organism>
<evidence type="ECO:0000256" key="2">
    <source>
        <dbReference type="SAM" id="MobiDB-lite"/>
    </source>
</evidence>
<feature type="compositionally biased region" description="Basic and acidic residues" evidence="2">
    <location>
        <begin position="527"/>
        <end position="536"/>
    </location>
</feature>
<evidence type="ECO:0000256" key="1">
    <source>
        <dbReference type="SAM" id="Coils"/>
    </source>
</evidence>
<evidence type="ECO:0000313" key="3">
    <source>
        <dbReference type="EMBL" id="KAL3279615.1"/>
    </source>
</evidence>
<name>A0ABD2NM26_9CUCU</name>
<comment type="caution">
    <text evidence="3">The sequence shown here is derived from an EMBL/GenBank/DDBJ whole genome shotgun (WGS) entry which is preliminary data.</text>
</comment>
<dbReference type="AlphaFoldDB" id="A0ABD2NM26"/>
<feature type="region of interest" description="Disordered" evidence="2">
    <location>
        <begin position="464"/>
        <end position="552"/>
    </location>
</feature>
<accession>A0ABD2NM26</accession>
<feature type="coiled-coil region" evidence="1">
    <location>
        <begin position="1105"/>
        <end position="1204"/>
    </location>
</feature>
<keyword evidence="1" id="KW-0175">Coiled coil</keyword>
<feature type="compositionally biased region" description="Polar residues" evidence="2">
    <location>
        <begin position="464"/>
        <end position="473"/>
    </location>
</feature>
<sequence>MDPNTTKTLIKAAIKSKSMGPQPISATTKFCNKAIILSEKIITPARDTTSLNSTMKRSYEDVEDIKSYIITKNQKLDAEKSDMPFSKVTGSTLSKTPFIQSTKQIILNAAKQMTGVAKSSGKAKILNQTIIRPAGEMFQEKSSTSVEDNIEFDINSMPIVISDELLTAESLENMPIVLGDNIQKTQNMENMKVIVEKKHPPSNTKLVNKTVAVPSIMASTVRMPAVRKMQTTKILQTSGQTQKINRHASPVMTTSKSKYIVLPESPNRTIQMAKKPNIVRRSVAGTGVVDSTAQNVSSESTGHKIMIVTNQQGQQQRVLLTPAQQKMFGMQLPKAGKTVVKSVGNQKVLLNKGQTISTTSASTSKIQGQFISSTKASSKPQICTTQIVSPQIKLAPPRKAQKLCLVGSQINKPATQKTILIKNQHGQTVRKIQGTDDALLDKQVAEQLEAIKVSSLKAQQRQQELSAKTSSVAKQIPNITRKPYSKRPEIKQTLTTQTKQSFHLSPPNVSGISKLSERGLPPLAPIKADKKSEDLPRQAPETKPIENKPSDRPLNQVVIQDNMGNQTTVTEGQILAVANETVDGQPKSYMLVTVDEAGNFTPLNNETLMSLDPSLAGLTRGDLSNMVLQMDPAGIKDGANTVSQLQAPSQEKVKIDEETSAVFEKEISTKPLIQTPQHPDQVAAQVQVTCNINGEPGQQIILSGDPIATQKFLDSLSEGNTDLANILAHAEGSSFLIQTDDQQILINTGPTDTQMSQSTTTIAEQPEQGNPMFATHPIKNQDILAAALADTDVFQQDQVTNQSKVLHSQLSPGQNLFPLNVGNVLETSLTLNSPIMTPLEVPSTNSKIIPDEEADILTTHVPKNVDLPITITDPNISQTVSHQQVLMASDLQTNLELSLPISETAISVTSEMNSPSFVYSLPNLDVAEHTEISQKSFSSSMPLLTEDIDETSITATTISVEEKLKLQQTDSTGDSPCREKVPHINIAETLSNRRSGMITSDGTFMEEGLCTLGGEMCSSLSEPPPEMFDIPISNDSLQFLSTKSQNGCKEKSHTSTMEPALLADENSMEIPVQPQIVADLKDPSEEAQNSVSDETPMERKVILCCSQCRSEIEKLNDLIREKKNLKTENDKLKNHYNMKAEMAAKLKAEIETLTNSNYTMQKQIKNMEKEKIETPSNLTQLQAIKFENENLKLVLKQLQESKNRSTK</sequence>
<gene>
    <name evidence="3" type="ORF">HHI36_017121</name>
</gene>
<keyword evidence="4" id="KW-1185">Reference proteome</keyword>
<dbReference type="Proteomes" id="UP001516400">
    <property type="component" value="Unassembled WGS sequence"/>
</dbReference>
<protein>
    <submittedName>
        <fullName evidence="3">Uncharacterized protein</fullName>
    </submittedName>
</protein>
<proteinExistence type="predicted"/>
<dbReference type="EMBL" id="JABFTP020000124">
    <property type="protein sequence ID" value="KAL3279615.1"/>
    <property type="molecule type" value="Genomic_DNA"/>
</dbReference>
<feature type="compositionally biased region" description="Polar residues" evidence="2">
    <location>
        <begin position="492"/>
        <end position="513"/>
    </location>
</feature>
<evidence type="ECO:0000313" key="4">
    <source>
        <dbReference type="Proteomes" id="UP001516400"/>
    </source>
</evidence>